<accession>A0A6J8CP77</accession>
<feature type="compositionally biased region" description="Basic residues" evidence="1">
    <location>
        <begin position="7"/>
        <end position="22"/>
    </location>
</feature>
<organism evidence="2 3">
    <name type="scientific">Mytilus coruscus</name>
    <name type="common">Sea mussel</name>
    <dbReference type="NCBI Taxonomy" id="42192"/>
    <lineage>
        <taxon>Eukaryota</taxon>
        <taxon>Metazoa</taxon>
        <taxon>Spiralia</taxon>
        <taxon>Lophotrochozoa</taxon>
        <taxon>Mollusca</taxon>
        <taxon>Bivalvia</taxon>
        <taxon>Autobranchia</taxon>
        <taxon>Pteriomorphia</taxon>
        <taxon>Mytilida</taxon>
        <taxon>Mytiloidea</taxon>
        <taxon>Mytilidae</taxon>
        <taxon>Mytilinae</taxon>
        <taxon>Mytilus</taxon>
    </lineage>
</organism>
<protein>
    <submittedName>
        <fullName evidence="2">Uncharacterized protein</fullName>
    </submittedName>
</protein>
<feature type="region of interest" description="Disordered" evidence="1">
    <location>
        <begin position="247"/>
        <end position="280"/>
    </location>
</feature>
<reference evidence="2 3" key="1">
    <citation type="submission" date="2020-06" db="EMBL/GenBank/DDBJ databases">
        <authorList>
            <person name="Li R."/>
            <person name="Bekaert M."/>
        </authorList>
    </citation>
    <scope>NUCLEOTIDE SEQUENCE [LARGE SCALE GENOMIC DNA]</scope>
    <source>
        <strain evidence="3">wild</strain>
    </source>
</reference>
<gene>
    <name evidence="2" type="ORF">MCOR_32648</name>
</gene>
<dbReference type="Proteomes" id="UP000507470">
    <property type="component" value="Unassembled WGS sequence"/>
</dbReference>
<dbReference type="EMBL" id="CACVKT020005864">
    <property type="protein sequence ID" value="CAC5398268.1"/>
    <property type="molecule type" value="Genomic_DNA"/>
</dbReference>
<evidence type="ECO:0000313" key="2">
    <source>
        <dbReference type="EMBL" id="CAC5398268.1"/>
    </source>
</evidence>
<feature type="compositionally biased region" description="Basic and acidic residues" evidence="1">
    <location>
        <begin position="254"/>
        <end position="263"/>
    </location>
</feature>
<feature type="region of interest" description="Disordered" evidence="1">
    <location>
        <begin position="191"/>
        <end position="212"/>
    </location>
</feature>
<proteinExistence type="predicted"/>
<dbReference type="AlphaFoldDB" id="A0A6J8CP77"/>
<name>A0A6J8CP77_MYTCO</name>
<keyword evidence="3" id="KW-1185">Reference proteome</keyword>
<evidence type="ECO:0000256" key="1">
    <source>
        <dbReference type="SAM" id="MobiDB-lite"/>
    </source>
</evidence>
<feature type="region of interest" description="Disordered" evidence="1">
    <location>
        <begin position="1"/>
        <end position="22"/>
    </location>
</feature>
<evidence type="ECO:0000313" key="3">
    <source>
        <dbReference type="Proteomes" id="UP000507470"/>
    </source>
</evidence>
<sequence>MNECSPKRIKKTRNKERHRGKSKIPVTHNQRNHNILESAKRYFPIMEQSYKMNRLIDPSHIKNSRRQAPNFKKILTKALFRSEDLKDVIKCGDLRCRTCDYIHEGDNICVISGKIFKLNSIIRIESLNLIPTYNEFLVGETERLIARVILPNAAEAIESDEEEKCFSSGALGTGNPDSLFAAIHFKKKVTKSEKAATAPNPESYTEESKTALKERPDSIITSNIQPQPFEFLPKGTVNNGGTFNFVFGSNDWDPNNKQKENRSPPKLKRRRAFVIYSDSE</sequence>